<gene>
    <name evidence="2" type="ORF">ERS013201_02692</name>
</gene>
<evidence type="ECO:0000313" key="3">
    <source>
        <dbReference type="Proteomes" id="UP000046067"/>
    </source>
</evidence>
<evidence type="ECO:0000256" key="1">
    <source>
        <dbReference type="SAM" id="MobiDB-lite"/>
    </source>
</evidence>
<feature type="region of interest" description="Disordered" evidence="1">
    <location>
        <begin position="49"/>
        <end position="72"/>
    </location>
</feature>
<name>A0A655YQ65_VIBCL</name>
<evidence type="ECO:0000313" key="2">
    <source>
        <dbReference type="EMBL" id="CSC46121.1"/>
    </source>
</evidence>
<accession>A0A655YQ65</accession>
<dbReference type="EMBL" id="CWQJ01000018">
    <property type="protein sequence ID" value="CSC46121.1"/>
    <property type="molecule type" value="Genomic_DNA"/>
</dbReference>
<dbReference type="AlphaFoldDB" id="A0A655YQ65"/>
<sequence>MPPPTKAAIELEWCGARKGRNFQLCWLISCCVREAIEAVSIASSSLISGSKSHSREASMVLPVPGGPRNNRL</sequence>
<protein>
    <submittedName>
        <fullName evidence="2">Uncharacterized protein</fullName>
    </submittedName>
</protein>
<proteinExistence type="predicted"/>
<reference evidence="2 3" key="1">
    <citation type="submission" date="2015-07" db="EMBL/GenBank/DDBJ databases">
        <authorList>
            <consortium name="Pathogen Informatics"/>
        </authorList>
    </citation>
    <scope>NUCLEOTIDE SEQUENCE [LARGE SCALE GENOMIC DNA]</scope>
    <source>
        <strain evidence="2 3">A325</strain>
    </source>
</reference>
<organism evidence="2 3">
    <name type="scientific">Vibrio cholerae</name>
    <dbReference type="NCBI Taxonomy" id="666"/>
    <lineage>
        <taxon>Bacteria</taxon>
        <taxon>Pseudomonadati</taxon>
        <taxon>Pseudomonadota</taxon>
        <taxon>Gammaproteobacteria</taxon>
        <taxon>Vibrionales</taxon>
        <taxon>Vibrionaceae</taxon>
        <taxon>Vibrio</taxon>
    </lineage>
</organism>
<dbReference type="Proteomes" id="UP000046067">
    <property type="component" value="Unassembled WGS sequence"/>
</dbReference>